<dbReference type="GO" id="GO:0006004">
    <property type="term" value="P:fucose metabolic process"/>
    <property type="evidence" value="ECO:0007669"/>
    <property type="project" value="UniProtKB-KW"/>
</dbReference>
<dbReference type="EMBL" id="BMAC01000065">
    <property type="protein sequence ID" value="GFP83517.1"/>
    <property type="molecule type" value="Genomic_DNA"/>
</dbReference>
<evidence type="ECO:0000313" key="9">
    <source>
        <dbReference type="EMBL" id="GFP83517.1"/>
    </source>
</evidence>
<name>A0A830B8T9_9LAMI</name>
<sequence length="571" mass="64526">MHAYNRLPSSGHSSPSSPPASPLSRSPRYRHRGSKSGRPPPKTLAQRVAWILLSVLLKRQGIFLFAPLLYIAGMLFYMGTVSFDVVPVIKHRPAPGSVYRSPQLYAKVRPEMDSDNSTADAISTIWKHSYKGGEWRPCINMSAEGLPESNGYIFVEANGGLNQQRTSICNAVAVAGYLNATLVIPNFHFHSIWRDPSKFGDIYDEEFFIKTLENDVRIVSTIPGHIMERFDYNMSNVHNFRIKAWSSIKYYSDTVLPKLLEERIIRISPFANRLSFDSPPAVQRLRCLANYQALKFSNPILTLGETLVARMKERSANNSGKYISVHLRFEEDMVAFSCCIYDGGEQEKLDMDAARERGWKGKFTKRGRVIRPGAIRLNGKCPLTPLEVGLMLRGMGFDRSTSIFLASGKIYDSERYMAPLLEMFPLLQTKEMLADAEELAPFQNYSSRMAAIDYTVCLHSEVFVTTQGGNFPQFLLGHRRYLYGGHSRTIRPDKRKLALLFDNPNIGWRSFKRQMLNIRAHSDSKGIEIKRPNDSIYSYPCPDCMCKLNKTDDSKPSVLSSSSSSSSLSSR</sequence>
<dbReference type="GO" id="GO:0016757">
    <property type="term" value="F:glycosyltransferase activity"/>
    <property type="evidence" value="ECO:0007669"/>
    <property type="project" value="UniProtKB-KW"/>
</dbReference>
<gene>
    <name evidence="9" type="ORF">PHJA_000495100</name>
</gene>
<proteinExistence type="inferred from homology"/>
<dbReference type="PIRSF" id="PIRSF009360">
    <property type="entry name" value="UCP009360"/>
    <property type="match status" value="1"/>
</dbReference>
<feature type="compositionally biased region" description="Low complexity" evidence="7">
    <location>
        <begin position="557"/>
        <end position="571"/>
    </location>
</feature>
<keyword evidence="2" id="KW-0328">Glycosyltransferase</keyword>
<feature type="region of interest" description="Disordered" evidence="7">
    <location>
        <begin position="1"/>
        <end position="41"/>
    </location>
</feature>
<evidence type="ECO:0000256" key="1">
    <source>
        <dbReference type="ARBA" id="ARBA00007737"/>
    </source>
</evidence>
<dbReference type="AlphaFoldDB" id="A0A830B8T9"/>
<evidence type="ECO:0000313" key="10">
    <source>
        <dbReference type="Proteomes" id="UP000653305"/>
    </source>
</evidence>
<dbReference type="InterPro" id="IPR019378">
    <property type="entry name" value="GDP-Fuc_O-FucTrfase"/>
</dbReference>
<dbReference type="CDD" id="cd11299">
    <property type="entry name" value="O-FucT_plant"/>
    <property type="match status" value="1"/>
</dbReference>
<keyword evidence="5" id="KW-0119">Carbohydrate metabolism</keyword>
<keyword evidence="8" id="KW-0812">Transmembrane</keyword>
<keyword evidence="8" id="KW-1133">Transmembrane helix</keyword>
<evidence type="ECO:0000256" key="3">
    <source>
        <dbReference type="ARBA" id="ARBA00022679"/>
    </source>
</evidence>
<evidence type="ECO:0000256" key="8">
    <source>
        <dbReference type="SAM" id="Phobius"/>
    </source>
</evidence>
<evidence type="ECO:0000256" key="4">
    <source>
        <dbReference type="ARBA" id="ARBA00023253"/>
    </source>
</evidence>
<dbReference type="Pfam" id="PF10250">
    <property type="entry name" value="O-FucT"/>
    <property type="match status" value="1"/>
</dbReference>
<keyword evidence="10" id="KW-1185">Reference proteome</keyword>
<feature type="region of interest" description="Disordered" evidence="7">
    <location>
        <begin position="549"/>
        <end position="571"/>
    </location>
</feature>
<dbReference type="PANTHER" id="PTHR31288:SF10">
    <property type="entry name" value="PROTEIN ESMERALDA 1"/>
    <property type="match status" value="1"/>
</dbReference>
<dbReference type="InterPro" id="IPR024709">
    <property type="entry name" value="FucosylTrfase_pln"/>
</dbReference>
<dbReference type="Proteomes" id="UP000653305">
    <property type="component" value="Unassembled WGS sequence"/>
</dbReference>
<comment type="caution">
    <text evidence="9">The sequence shown here is derived from an EMBL/GenBank/DDBJ whole genome shotgun (WGS) entry which is preliminary data.</text>
</comment>
<accession>A0A830B8T9</accession>
<keyword evidence="8" id="KW-0472">Membrane</keyword>
<reference evidence="9" key="1">
    <citation type="submission" date="2020-07" db="EMBL/GenBank/DDBJ databases">
        <title>Ethylene signaling mediates host invasion by parasitic plants.</title>
        <authorList>
            <person name="Yoshida S."/>
        </authorList>
    </citation>
    <scope>NUCLEOTIDE SEQUENCE</scope>
    <source>
        <strain evidence="9">Okayama</strain>
    </source>
</reference>
<dbReference type="PANTHER" id="PTHR31288">
    <property type="entry name" value="O-FUCOSYLTRANSFERASE FAMILY PROTEIN"/>
    <property type="match status" value="1"/>
</dbReference>
<evidence type="ECO:0000256" key="6">
    <source>
        <dbReference type="ARBA" id="ARBA00030350"/>
    </source>
</evidence>
<evidence type="ECO:0000256" key="2">
    <source>
        <dbReference type="ARBA" id="ARBA00022676"/>
    </source>
</evidence>
<protein>
    <recommendedName>
        <fullName evidence="6">O-fucosyltransferase family protein</fullName>
    </recommendedName>
</protein>
<evidence type="ECO:0000256" key="7">
    <source>
        <dbReference type="SAM" id="MobiDB-lite"/>
    </source>
</evidence>
<dbReference type="OrthoDB" id="20368at2759"/>
<keyword evidence="4" id="KW-0294">Fucose metabolism</keyword>
<comment type="similarity">
    <text evidence="1">Belongs to the glycosyltransferase GT106 family.</text>
</comment>
<feature type="transmembrane region" description="Helical" evidence="8">
    <location>
        <begin position="62"/>
        <end position="83"/>
    </location>
</feature>
<evidence type="ECO:0000256" key="5">
    <source>
        <dbReference type="ARBA" id="ARBA00023277"/>
    </source>
</evidence>
<organism evidence="9 10">
    <name type="scientific">Phtheirospermum japonicum</name>
    <dbReference type="NCBI Taxonomy" id="374723"/>
    <lineage>
        <taxon>Eukaryota</taxon>
        <taxon>Viridiplantae</taxon>
        <taxon>Streptophyta</taxon>
        <taxon>Embryophyta</taxon>
        <taxon>Tracheophyta</taxon>
        <taxon>Spermatophyta</taxon>
        <taxon>Magnoliopsida</taxon>
        <taxon>eudicotyledons</taxon>
        <taxon>Gunneridae</taxon>
        <taxon>Pentapetalae</taxon>
        <taxon>asterids</taxon>
        <taxon>lamiids</taxon>
        <taxon>Lamiales</taxon>
        <taxon>Orobanchaceae</taxon>
        <taxon>Orobanchaceae incertae sedis</taxon>
        <taxon>Phtheirospermum</taxon>
    </lineage>
</organism>
<keyword evidence="3" id="KW-0808">Transferase</keyword>